<organism evidence="2 3">
    <name type="scientific">Vairimorpha necatrix</name>
    <dbReference type="NCBI Taxonomy" id="6039"/>
    <lineage>
        <taxon>Eukaryota</taxon>
        <taxon>Fungi</taxon>
        <taxon>Fungi incertae sedis</taxon>
        <taxon>Microsporidia</taxon>
        <taxon>Nosematidae</taxon>
        <taxon>Vairimorpha</taxon>
    </lineage>
</organism>
<evidence type="ECO:0000313" key="3">
    <source>
        <dbReference type="Proteomes" id="UP001334084"/>
    </source>
</evidence>
<keyword evidence="1" id="KW-0812">Transmembrane</keyword>
<sequence length="275" mass="32905">MKFLEHVIYLTLYFSSLILDMLISKYALNHQHSHRRKDYETLLSKYLLTFTKFLFIMEMAFYSGFYFIKSMAFRLQILLCRGFSFLFVIFLGIINEFVPEIVIAIVVNCITIIFLVLTMNEDNQVVYHMYNKRAGIDYLKFKLYIVEEMISTSKKATLIFQTFLIMQDFFTNERHLFYVSHAINFVCLVIDYIVYNSKIDKEDVYIFSYILIITLWIFLFSYIIILLCFFKIYVLVLLYILESCYTLIVILFLIRINITRKIEKLNAFDGSYEVA</sequence>
<protein>
    <submittedName>
        <fullName evidence="2">Membrane protein</fullName>
    </submittedName>
</protein>
<gene>
    <name evidence="2" type="ORF">VNE69_06152</name>
</gene>
<name>A0AAX4JD83_9MICR</name>
<keyword evidence="1" id="KW-1133">Transmembrane helix</keyword>
<feature type="transmembrane region" description="Helical" evidence="1">
    <location>
        <begin position="74"/>
        <end position="94"/>
    </location>
</feature>
<feature type="transmembrane region" description="Helical" evidence="1">
    <location>
        <begin position="206"/>
        <end position="226"/>
    </location>
</feature>
<feature type="transmembrane region" description="Helical" evidence="1">
    <location>
        <begin position="101"/>
        <end position="119"/>
    </location>
</feature>
<keyword evidence="3" id="KW-1185">Reference proteome</keyword>
<accession>A0AAX4JD83</accession>
<dbReference type="Proteomes" id="UP001334084">
    <property type="component" value="Chromosome 6"/>
</dbReference>
<dbReference type="GeneID" id="90541649"/>
<dbReference type="EMBL" id="CP142731">
    <property type="protein sequence ID" value="WUR03833.1"/>
    <property type="molecule type" value="Genomic_DNA"/>
</dbReference>
<keyword evidence="1" id="KW-0472">Membrane</keyword>
<proteinExistence type="predicted"/>
<reference evidence="2" key="1">
    <citation type="journal article" date="2024" name="BMC Genomics">
        <title>Functional annotation of a divergent genome using sequence and structure-based similarity.</title>
        <authorList>
            <person name="Svedberg D."/>
            <person name="Winiger R.R."/>
            <person name="Berg A."/>
            <person name="Sharma H."/>
            <person name="Tellgren-Roth C."/>
            <person name="Debrunner-Vossbrinck B.A."/>
            <person name="Vossbrinck C.R."/>
            <person name="Barandun J."/>
        </authorList>
    </citation>
    <scope>NUCLEOTIDE SEQUENCE</scope>
    <source>
        <strain evidence="2">Illinois isolate</strain>
    </source>
</reference>
<feature type="transmembrane region" description="Helical" evidence="1">
    <location>
        <begin position="6"/>
        <end position="28"/>
    </location>
</feature>
<feature type="transmembrane region" description="Helical" evidence="1">
    <location>
        <begin position="176"/>
        <end position="194"/>
    </location>
</feature>
<feature type="transmembrane region" description="Helical" evidence="1">
    <location>
        <begin position="49"/>
        <end position="68"/>
    </location>
</feature>
<feature type="transmembrane region" description="Helical" evidence="1">
    <location>
        <begin position="232"/>
        <end position="254"/>
    </location>
</feature>
<dbReference type="KEGG" id="vnx:VNE69_06152"/>
<dbReference type="RefSeq" id="XP_065329978.1">
    <property type="nucleotide sequence ID" value="XM_065473906.1"/>
</dbReference>
<evidence type="ECO:0000313" key="2">
    <source>
        <dbReference type="EMBL" id="WUR03833.1"/>
    </source>
</evidence>
<dbReference type="AlphaFoldDB" id="A0AAX4JD83"/>
<evidence type="ECO:0000256" key="1">
    <source>
        <dbReference type="SAM" id="Phobius"/>
    </source>
</evidence>